<keyword evidence="1" id="KW-0472">Membrane</keyword>
<proteinExistence type="predicted"/>
<evidence type="ECO:0000313" key="2">
    <source>
        <dbReference type="EMBL" id="QMW05657.1"/>
    </source>
</evidence>
<keyword evidence="3" id="KW-1185">Reference proteome</keyword>
<accession>A0A7G5H3G5</accession>
<evidence type="ECO:0000313" key="3">
    <source>
        <dbReference type="Proteomes" id="UP000515369"/>
    </source>
</evidence>
<dbReference type="RefSeq" id="WP_182463038.1">
    <property type="nucleotide sequence ID" value="NZ_CP059732.1"/>
</dbReference>
<keyword evidence="1" id="KW-1133">Transmembrane helix</keyword>
<evidence type="ECO:0000256" key="1">
    <source>
        <dbReference type="SAM" id="Phobius"/>
    </source>
</evidence>
<dbReference type="KEGG" id="sfol:H3H32_12575"/>
<dbReference type="Proteomes" id="UP000515369">
    <property type="component" value="Chromosome"/>
</dbReference>
<dbReference type="EMBL" id="CP059732">
    <property type="protein sequence ID" value="QMW05657.1"/>
    <property type="molecule type" value="Genomic_DNA"/>
</dbReference>
<gene>
    <name evidence="2" type="ORF">H3H32_12575</name>
</gene>
<organism evidence="2 3">
    <name type="scientific">Spirosoma foliorum</name>
    <dbReference type="NCBI Taxonomy" id="2710596"/>
    <lineage>
        <taxon>Bacteria</taxon>
        <taxon>Pseudomonadati</taxon>
        <taxon>Bacteroidota</taxon>
        <taxon>Cytophagia</taxon>
        <taxon>Cytophagales</taxon>
        <taxon>Cytophagaceae</taxon>
        <taxon>Spirosoma</taxon>
    </lineage>
</organism>
<reference evidence="2 3" key="1">
    <citation type="submission" date="2020-07" db="EMBL/GenBank/DDBJ databases">
        <title>Spirosoma foliorum sp. nov., isolated from the leaves on the Nejang mountain Korea, Republic of.</title>
        <authorList>
            <person name="Ho H."/>
            <person name="Lee Y.-J."/>
            <person name="Nurcahyanto D.-A."/>
            <person name="Kim S.-G."/>
        </authorList>
    </citation>
    <scope>NUCLEOTIDE SEQUENCE [LARGE SCALE GENOMIC DNA]</scope>
    <source>
        <strain evidence="2 3">PL0136</strain>
    </source>
</reference>
<dbReference type="AlphaFoldDB" id="A0A7G5H3G5"/>
<name>A0A7G5H3G5_9BACT</name>
<protein>
    <submittedName>
        <fullName evidence="2">Uncharacterized protein</fullName>
    </submittedName>
</protein>
<feature type="transmembrane region" description="Helical" evidence="1">
    <location>
        <begin position="37"/>
        <end position="55"/>
    </location>
</feature>
<keyword evidence="1" id="KW-0812">Transmembrane</keyword>
<sequence length="58" mass="6205">MQKNFLRLLSLLFLLAAIAFLFLAGFALYQSKLSTALLSFGSAISCTGLAIFLSTKSA</sequence>